<reference evidence="5" key="1">
    <citation type="journal article" date="2019" name="Int. J. Syst. Evol. Microbiol.">
        <title>The Global Catalogue of Microorganisms (GCM) 10K type strain sequencing project: providing services to taxonomists for standard genome sequencing and annotation.</title>
        <authorList>
            <consortium name="The Broad Institute Genomics Platform"/>
            <consortium name="The Broad Institute Genome Sequencing Center for Infectious Disease"/>
            <person name="Wu L."/>
            <person name="Ma J."/>
        </authorList>
    </citation>
    <scope>NUCLEOTIDE SEQUENCE [LARGE SCALE GENOMIC DNA]</scope>
    <source>
        <strain evidence="5">CGMCC 1.18439</strain>
    </source>
</reference>
<comment type="caution">
    <text evidence="4">The sequence shown here is derived from an EMBL/GenBank/DDBJ whole genome shotgun (WGS) entry which is preliminary data.</text>
</comment>
<evidence type="ECO:0000313" key="5">
    <source>
        <dbReference type="Proteomes" id="UP000632154"/>
    </source>
</evidence>
<evidence type="ECO:0000259" key="3">
    <source>
        <dbReference type="Pfam" id="PF00293"/>
    </source>
</evidence>
<gene>
    <name evidence="4" type="ORF">GCM10017783_26010</name>
</gene>
<comment type="cofactor">
    <cofactor evidence="1">
        <name>Mg(2+)</name>
        <dbReference type="ChEBI" id="CHEBI:18420"/>
    </cofactor>
</comment>
<organism evidence="4 5">
    <name type="scientific">Deinococcus piscis</name>
    <dbReference type="NCBI Taxonomy" id="394230"/>
    <lineage>
        <taxon>Bacteria</taxon>
        <taxon>Thermotogati</taxon>
        <taxon>Deinococcota</taxon>
        <taxon>Deinococci</taxon>
        <taxon>Deinococcales</taxon>
        <taxon>Deinococcaceae</taxon>
        <taxon>Deinococcus</taxon>
    </lineage>
</organism>
<dbReference type="PANTHER" id="PTHR43046">
    <property type="entry name" value="GDP-MANNOSE MANNOSYL HYDROLASE"/>
    <property type="match status" value="1"/>
</dbReference>
<dbReference type="InterPro" id="IPR015797">
    <property type="entry name" value="NUDIX_hydrolase-like_dom_sf"/>
</dbReference>
<keyword evidence="5" id="KW-1185">Reference proteome</keyword>
<dbReference type="SUPFAM" id="SSF55811">
    <property type="entry name" value="Nudix"/>
    <property type="match status" value="1"/>
</dbReference>
<dbReference type="Proteomes" id="UP000632154">
    <property type="component" value="Unassembled WGS sequence"/>
</dbReference>
<sequence length="107" mass="11643">MTGEPAQAAAVREWKEETGQTIGAPRLCGLVENFFVLGGRECHELSFCFRVELAGPLPSHALDNAAVEFRWVPLAELPTILLYPVCVPDLLNVPAGQIAHFVSDTRA</sequence>
<accession>A0ABQ3KIQ7</accession>
<proteinExistence type="predicted"/>
<dbReference type="Gene3D" id="3.90.79.10">
    <property type="entry name" value="Nucleoside Triphosphate Pyrophosphohydrolase"/>
    <property type="match status" value="1"/>
</dbReference>
<keyword evidence="2" id="KW-0378">Hydrolase</keyword>
<evidence type="ECO:0000313" key="4">
    <source>
        <dbReference type="EMBL" id="GHG12868.1"/>
    </source>
</evidence>
<dbReference type="Pfam" id="PF00293">
    <property type="entry name" value="NUDIX"/>
    <property type="match status" value="1"/>
</dbReference>
<feature type="domain" description="Nudix hydrolase" evidence="3">
    <location>
        <begin position="3"/>
        <end position="77"/>
    </location>
</feature>
<dbReference type="PANTHER" id="PTHR43046:SF16">
    <property type="entry name" value="ADP-RIBOSE PYROPHOSPHATASE YJHB-RELATED"/>
    <property type="match status" value="1"/>
</dbReference>
<protein>
    <recommendedName>
        <fullName evidence="3">Nudix hydrolase domain-containing protein</fullName>
    </recommendedName>
</protein>
<evidence type="ECO:0000256" key="2">
    <source>
        <dbReference type="ARBA" id="ARBA00022801"/>
    </source>
</evidence>
<name>A0ABQ3KIQ7_9DEIO</name>
<dbReference type="InterPro" id="IPR000086">
    <property type="entry name" value="NUDIX_hydrolase_dom"/>
</dbReference>
<evidence type="ECO:0000256" key="1">
    <source>
        <dbReference type="ARBA" id="ARBA00001946"/>
    </source>
</evidence>
<dbReference type="EMBL" id="BNAL01000069">
    <property type="protein sequence ID" value="GHG12868.1"/>
    <property type="molecule type" value="Genomic_DNA"/>
</dbReference>